<dbReference type="EMBL" id="NQVE01000015">
    <property type="protein sequence ID" value="RAL54125.1"/>
    <property type="molecule type" value="Genomic_DNA"/>
</dbReference>
<sequence>MKVNGEGNNNNNNEEQVLYGPSNRATLFARNETAVSQRCGVHSELQEGRDITRRWEMCFVRGANFNKKRNRIEIEKIKCSDDSEFVDGQIDINCIISCT</sequence>
<evidence type="ECO:0000313" key="1">
    <source>
        <dbReference type="EMBL" id="RAL54125.1"/>
    </source>
</evidence>
<reference evidence="1 2" key="1">
    <citation type="submission" date="2018-06" db="EMBL/GenBank/DDBJ databases">
        <title>The Genome of Cuscuta australis (Dodder) Provides Insight into the Evolution of Plant Parasitism.</title>
        <authorList>
            <person name="Liu H."/>
        </authorList>
    </citation>
    <scope>NUCLEOTIDE SEQUENCE [LARGE SCALE GENOMIC DNA]</scope>
    <source>
        <strain evidence="2">cv. Yunnan</strain>
        <tissue evidence="1">Vines</tissue>
    </source>
</reference>
<name>A0A328E7V7_9ASTE</name>
<comment type="caution">
    <text evidence="1">The sequence shown here is derived from an EMBL/GenBank/DDBJ whole genome shotgun (WGS) entry which is preliminary data.</text>
</comment>
<organism evidence="1 2">
    <name type="scientific">Cuscuta australis</name>
    <dbReference type="NCBI Taxonomy" id="267555"/>
    <lineage>
        <taxon>Eukaryota</taxon>
        <taxon>Viridiplantae</taxon>
        <taxon>Streptophyta</taxon>
        <taxon>Embryophyta</taxon>
        <taxon>Tracheophyta</taxon>
        <taxon>Spermatophyta</taxon>
        <taxon>Magnoliopsida</taxon>
        <taxon>eudicotyledons</taxon>
        <taxon>Gunneridae</taxon>
        <taxon>Pentapetalae</taxon>
        <taxon>asterids</taxon>
        <taxon>lamiids</taxon>
        <taxon>Solanales</taxon>
        <taxon>Convolvulaceae</taxon>
        <taxon>Cuscuteae</taxon>
        <taxon>Cuscuta</taxon>
        <taxon>Cuscuta subgen. Grammica</taxon>
        <taxon>Cuscuta sect. Cleistogrammica</taxon>
    </lineage>
</organism>
<protein>
    <submittedName>
        <fullName evidence="1">Uncharacterized protein</fullName>
    </submittedName>
</protein>
<proteinExistence type="predicted"/>
<dbReference type="AlphaFoldDB" id="A0A328E7V7"/>
<dbReference type="Proteomes" id="UP000249390">
    <property type="component" value="Unassembled WGS sequence"/>
</dbReference>
<evidence type="ECO:0000313" key="2">
    <source>
        <dbReference type="Proteomes" id="UP000249390"/>
    </source>
</evidence>
<keyword evidence="2" id="KW-1185">Reference proteome</keyword>
<gene>
    <name evidence="1" type="ORF">DM860_004596</name>
</gene>
<accession>A0A328E7V7</accession>